<keyword evidence="1" id="KW-0732">Signal</keyword>
<evidence type="ECO:0000313" key="2">
    <source>
        <dbReference type="EMBL" id="TDR93879.1"/>
    </source>
</evidence>
<dbReference type="EMBL" id="SNZR01000011">
    <property type="protein sequence ID" value="TDR93879.1"/>
    <property type="molecule type" value="Genomic_DNA"/>
</dbReference>
<dbReference type="Proteomes" id="UP000295122">
    <property type="component" value="Unassembled WGS sequence"/>
</dbReference>
<proteinExistence type="predicted"/>
<comment type="caution">
    <text evidence="2">The sequence shown here is derived from an EMBL/GenBank/DDBJ whole genome shotgun (WGS) entry which is preliminary data.</text>
</comment>
<feature type="chain" id="PRO_5020187331" evidence="1">
    <location>
        <begin position="25"/>
        <end position="100"/>
    </location>
</feature>
<reference evidence="2 3" key="1">
    <citation type="submission" date="2019-03" db="EMBL/GenBank/DDBJ databases">
        <title>Genomic Encyclopedia of Type Strains, Phase IV (KMG-IV): sequencing the most valuable type-strain genomes for metagenomic binning, comparative biology and taxonomic classification.</title>
        <authorList>
            <person name="Goeker M."/>
        </authorList>
    </citation>
    <scope>NUCLEOTIDE SEQUENCE [LARGE SCALE GENOMIC DNA]</scope>
    <source>
        <strain evidence="2 3">DSM 25903</strain>
    </source>
</reference>
<dbReference type="AlphaFoldDB" id="A0A4V3DYY5"/>
<evidence type="ECO:0000256" key="1">
    <source>
        <dbReference type="SAM" id="SignalP"/>
    </source>
</evidence>
<evidence type="ECO:0000313" key="3">
    <source>
        <dbReference type="Proteomes" id="UP000295122"/>
    </source>
</evidence>
<accession>A0A4V3DYY5</accession>
<sequence length="100" mass="11119">MLAIRRLALGAIAAGSLLSGAAQAESVPPFFGYSGYFGGPSPYYTPHSDVHQTTRMEHGTQAFGVRTYTPGGPFWRYQLNNEGFRAHRRHHRRSSIRVRG</sequence>
<dbReference type="RefSeq" id="WP_133768839.1">
    <property type="nucleotide sequence ID" value="NZ_SNZR01000011.1"/>
</dbReference>
<protein>
    <submittedName>
        <fullName evidence="2">Uncharacterized protein</fullName>
    </submittedName>
</protein>
<feature type="signal peptide" evidence="1">
    <location>
        <begin position="1"/>
        <end position="24"/>
    </location>
</feature>
<keyword evidence="3" id="KW-1185">Reference proteome</keyword>
<gene>
    <name evidence="2" type="ORF">EV668_1148</name>
</gene>
<organism evidence="2 3">
    <name type="scientific">Enterovirga rhinocerotis</name>
    <dbReference type="NCBI Taxonomy" id="1339210"/>
    <lineage>
        <taxon>Bacteria</taxon>
        <taxon>Pseudomonadati</taxon>
        <taxon>Pseudomonadota</taxon>
        <taxon>Alphaproteobacteria</taxon>
        <taxon>Hyphomicrobiales</taxon>
        <taxon>Methylobacteriaceae</taxon>
        <taxon>Enterovirga</taxon>
    </lineage>
</organism>
<name>A0A4V3DYY5_9HYPH</name>